<feature type="non-terminal residue" evidence="1">
    <location>
        <position position="1"/>
    </location>
</feature>
<organism evidence="1 2">
    <name type="scientific">Allacma fusca</name>
    <dbReference type="NCBI Taxonomy" id="39272"/>
    <lineage>
        <taxon>Eukaryota</taxon>
        <taxon>Metazoa</taxon>
        <taxon>Ecdysozoa</taxon>
        <taxon>Arthropoda</taxon>
        <taxon>Hexapoda</taxon>
        <taxon>Collembola</taxon>
        <taxon>Symphypleona</taxon>
        <taxon>Sminthuridae</taxon>
        <taxon>Allacma</taxon>
    </lineage>
</organism>
<comment type="caution">
    <text evidence="1">The sequence shown here is derived from an EMBL/GenBank/DDBJ whole genome shotgun (WGS) entry which is preliminary data.</text>
</comment>
<dbReference type="Proteomes" id="UP000708208">
    <property type="component" value="Unassembled WGS sequence"/>
</dbReference>
<evidence type="ECO:0000313" key="1">
    <source>
        <dbReference type="EMBL" id="CAG7831721.1"/>
    </source>
</evidence>
<sequence>MDHGTFHQPSPIAITLLE</sequence>
<dbReference type="EMBL" id="CAJVCH010561733">
    <property type="protein sequence ID" value="CAG7831721.1"/>
    <property type="molecule type" value="Genomic_DNA"/>
</dbReference>
<gene>
    <name evidence="1" type="ORF">AFUS01_LOCUS41448</name>
</gene>
<protein>
    <submittedName>
        <fullName evidence="1">Uncharacterized protein</fullName>
    </submittedName>
</protein>
<dbReference type="AlphaFoldDB" id="A0A8J2Q372"/>
<name>A0A8J2Q372_9HEXA</name>
<reference evidence="1" key="1">
    <citation type="submission" date="2021-06" db="EMBL/GenBank/DDBJ databases">
        <authorList>
            <person name="Hodson N. C."/>
            <person name="Mongue J. A."/>
            <person name="Jaron S. K."/>
        </authorList>
    </citation>
    <scope>NUCLEOTIDE SEQUENCE</scope>
</reference>
<evidence type="ECO:0000313" key="2">
    <source>
        <dbReference type="Proteomes" id="UP000708208"/>
    </source>
</evidence>
<keyword evidence="2" id="KW-1185">Reference proteome</keyword>
<proteinExistence type="predicted"/>
<accession>A0A8J2Q372</accession>